<evidence type="ECO:0000256" key="1">
    <source>
        <dbReference type="SAM" id="MobiDB-lite"/>
    </source>
</evidence>
<accession>G3J2T2</accession>
<organism evidence="3 4">
    <name type="scientific">Cordyceps militaris (strain CM01)</name>
    <name type="common">Caterpillar fungus</name>
    <dbReference type="NCBI Taxonomy" id="983644"/>
    <lineage>
        <taxon>Eukaryota</taxon>
        <taxon>Fungi</taxon>
        <taxon>Dikarya</taxon>
        <taxon>Ascomycota</taxon>
        <taxon>Pezizomycotina</taxon>
        <taxon>Sordariomycetes</taxon>
        <taxon>Hypocreomycetidae</taxon>
        <taxon>Hypocreales</taxon>
        <taxon>Cordycipitaceae</taxon>
        <taxon>Cordyceps</taxon>
    </lineage>
</organism>
<name>G3J2T2_CORMM</name>
<dbReference type="InParanoid" id="G3J2T2"/>
<dbReference type="STRING" id="983644.G3J2T2"/>
<dbReference type="Proteomes" id="UP000001610">
    <property type="component" value="Unassembled WGS sequence"/>
</dbReference>
<protein>
    <recommendedName>
        <fullName evidence="2">DUF7582 domain-containing protein</fullName>
    </recommendedName>
</protein>
<dbReference type="KEGG" id="cmt:CCM_01072"/>
<dbReference type="OMA" id="TTRGEWG"/>
<gene>
    <name evidence="3" type="ORF">CCM_01072</name>
</gene>
<dbReference type="eggNOG" id="ENOG502S6GP">
    <property type="taxonomic scope" value="Eukaryota"/>
</dbReference>
<feature type="region of interest" description="Disordered" evidence="1">
    <location>
        <begin position="336"/>
        <end position="373"/>
    </location>
</feature>
<dbReference type="GeneID" id="18163105"/>
<dbReference type="OrthoDB" id="5350192at2759"/>
<dbReference type="RefSeq" id="XP_006666293.1">
    <property type="nucleotide sequence ID" value="XM_006666230.1"/>
</dbReference>
<feature type="compositionally biased region" description="Low complexity" evidence="1">
    <location>
        <begin position="93"/>
        <end position="110"/>
    </location>
</feature>
<proteinExistence type="predicted"/>
<feature type="region of interest" description="Disordered" evidence="1">
    <location>
        <begin position="386"/>
        <end position="406"/>
    </location>
</feature>
<feature type="domain" description="DUF7582" evidence="2">
    <location>
        <begin position="169"/>
        <end position="319"/>
    </location>
</feature>
<dbReference type="Pfam" id="PF24483">
    <property type="entry name" value="DUF7582"/>
    <property type="match status" value="1"/>
</dbReference>
<dbReference type="HOGENOM" id="CLU_025449_1_0_1"/>
<dbReference type="EMBL" id="JH126399">
    <property type="protein sequence ID" value="EGX96416.1"/>
    <property type="molecule type" value="Genomic_DNA"/>
</dbReference>
<evidence type="ECO:0000259" key="2">
    <source>
        <dbReference type="Pfam" id="PF24483"/>
    </source>
</evidence>
<reference evidence="3 4" key="1">
    <citation type="journal article" date="2011" name="Genome Biol.">
        <title>Genome sequence of the insect pathogenic fungus Cordyceps militaris, a valued traditional Chinese medicine.</title>
        <authorList>
            <person name="Zheng P."/>
            <person name="Xia Y."/>
            <person name="Xiao G."/>
            <person name="Xiong C."/>
            <person name="Hu X."/>
            <person name="Zhang S."/>
            <person name="Zheng H."/>
            <person name="Huang Y."/>
            <person name="Zhou Y."/>
            <person name="Wang S."/>
            <person name="Zhao G.P."/>
            <person name="Liu X."/>
            <person name="St Leger R.J."/>
            <person name="Wang C."/>
        </authorList>
    </citation>
    <scope>NUCLEOTIDE SEQUENCE [LARGE SCALE GENOMIC DNA]</scope>
    <source>
        <strain evidence="3 4">CM01</strain>
    </source>
</reference>
<feature type="compositionally biased region" description="Acidic residues" evidence="1">
    <location>
        <begin position="343"/>
        <end position="355"/>
    </location>
</feature>
<dbReference type="AlphaFoldDB" id="G3J2T2"/>
<evidence type="ECO:0000313" key="3">
    <source>
        <dbReference type="EMBL" id="EGX96416.1"/>
    </source>
</evidence>
<dbReference type="InterPro" id="IPR056004">
    <property type="entry name" value="DUF7582"/>
</dbReference>
<keyword evidence="4" id="KW-1185">Reference proteome</keyword>
<feature type="region of interest" description="Disordered" evidence="1">
    <location>
        <begin position="90"/>
        <end position="137"/>
    </location>
</feature>
<sequence length="522" mass="57067">MSLKDKISSPLEAGPSLLDAHHLPPQLLPALEYTSTRLARKSLHLTLVVARRDYQLPPSPVLCSPPLPGPASPSSQNRFARRLHLPRWGRHQAALSPSSATSSMPTSPRSVMSSPSYTPMSMEFPRTQQGPLSPRSPLWPLTPMTPLSPPPMTPSTAKSSIPTEGSSYGFPMTPQHGVRLIHHGNLPSKAERTLQSALAKAGRKSSIGTHVAPALSAPACGFNNTLFNNSIAQNDVLFSSDGLSLVSFDRLYSLKAALSSYSKTGSPLRLEDAVDELRRYVLASGTKVSKMHLLRSYDWLNVSHSALVDLDRMYRRAYGGVEMQGGIDGMYFAPVPEDSSMWSDDEEDEEEDTEDQPYHDQDSGVYVEPLPDSPTVDAATVAMAATTRQVSAQPKRSPSPKMPPLRVQTSFTETLAHRSDMGDDDPKPDAQRIEPEAEVLTARPDDEAGQVIASRNQLWMNAQSTSIDQVLSPGPDPPWRERDGPMTPHGYDDISPITRGEWGFLLVDQEFKSARTVVVTTC</sequence>
<dbReference type="VEuPathDB" id="FungiDB:CCM_01072"/>
<evidence type="ECO:0000313" key="4">
    <source>
        <dbReference type="Proteomes" id="UP000001610"/>
    </source>
</evidence>